<protein>
    <recommendedName>
        <fullName evidence="1">DUF4906 domain-containing protein</fullName>
    </recommendedName>
</protein>
<dbReference type="OrthoDB" id="1164152at2"/>
<dbReference type="PROSITE" id="PS51257">
    <property type="entry name" value="PROKAR_LIPOPROTEIN"/>
    <property type="match status" value="1"/>
</dbReference>
<name>A0A379MQQ7_9BACT</name>
<gene>
    <name evidence="2" type="ORF">NCTC11190_01261</name>
</gene>
<reference evidence="2 3" key="1">
    <citation type="submission" date="2018-06" db="EMBL/GenBank/DDBJ databases">
        <authorList>
            <consortium name="Pathogen Informatics"/>
            <person name="Doyle S."/>
        </authorList>
    </citation>
    <scope>NUCLEOTIDE SEQUENCE [LARGE SCALE GENOMIC DNA]</scope>
    <source>
        <strain evidence="2 3">NCTC11190</strain>
    </source>
</reference>
<keyword evidence="3" id="KW-1185">Reference proteome</keyword>
<dbReference type="AlphaFoldDB" id="A0A379MQQ7"/>
<proteinExistence type="predicted"/>
<feature type="domain" description="DUF4906" evidence="1">
    <location>
        <begin position="255"/>
        <end position="325"/>
    </location>
</feature>
<dbReference type="InterPro" id="IPR032594">
    <property type="entry name" value="DUF4906"/>
</dbReference>
<organism evidence="2 3">
    <name type="scientific">Rikenella microfusus</name>
    <dbReference type="NCBI Taxonomy" id="28139"/>
    <lineage>
        <taxon>Bacteria</taxon>
        <taxon>Pseudomonadati</taxon>
        <taxon>Bacteroidota</taxon>
        <taxon>Bacteroidia</taxon>
        <taxon>Bacteroidales</taxon>
        <taxon>Rikenellaceae</taxon>
        <taxon>Rikenella</taxon>
    </lineage>
</organism>
<dbReference type="EMBL" id="UGVL01000001">
    <property type="protein sequence ID" value="SUE34044.1"/>
    <property type="molecule type" value="Genomic_DNA"/>
</dbReference>
<evidence type="ECO:0000259" key="1">
    <source>
        <dbReference type="Pfam" id="PF16249"/>
    </source>
</evidence>
<dbReference type="Proteomes" id="UP000255233">
    <property type="component" value="Unassembled WGS sequence"/>
</dbReference>
<evidence type="ECO:0000313" key="3">
    <source>
        <dbReference type="Proteomes" id="UP000255233"/>
    </source>
</evidence>
<dbReference type="Pfam" id="PF16249">
    <property type="entry name" value="DUF4906"/>
    <property type="match status" value="1"/>
</dbReference>
<evidence type="ECO:0000313" key="2">
    <source>
        <dbReference type="EMBL" id="SUE34044.1"/>
    </source>
</evidence>
<accession>A0A379MQQ7</accession>
<dbReference type="RefSeq" id="WP_027290108.1">
    <property type="nucleotide sequence ID" value="NZ_UGVL01000001.1"/>
</dbReference>
<sequence>MKSTIALCSAALLLASCTKRIDEGFAGAGEPVRVEIGFAVEEAASASDGGGKTKIYENGALEVVFSEVAETEQTKASLELKNVWTIQFDAEGRFVTADKTPILRAGENLTPTLRAGKGQKLYVVAAMDDQTDFSTALEGKSLADFRKLAGTLGASPDMATAAGIPMCSDEVSADIYSNGKFLGDKIFKLKRIAAQILFTARIDEAAGGDYAITSVRLVNKPKNFYFAVPDGATYPEAEAGNFEDAAATGDAEAQQSWFVPDNVRGTIANDDPLKKVPGSLGDYCTYAEVQVLDRQESRLATLKIYLGADMVGDFNIRRNKIYTVTCTVHNFSASGDQRVTIAEDVDVVEANCGMVTPGGAAMFSVEDRQKKLTGAEASGLSLKQWAKGAGYVPVVIWQDGQGLVQSIGYDKEQGYVTVMTDRNKGAGNVVVGLYPAGTTTSNYTDKDCLWSWHVWVTDYRPDGTKDYGLGENSYASVDGGQVHTYGTKFMAAVKAVTPTRNRVIMDRNLGATKTYYTAPASGDNTADQAFGLFYQWGRKDPFPRAQGSTIDADDGSAITIPIYGPDGKTVLPENGAGYKKVNITTGGVMSGNISLAYAVAHPLSFIYSDGNTRDWYTTSTTSQNHDLWGDGKEKSVYDPCPEGWRIAPDGTWSDFTRTTDNAQPLNGTFPYYIEGSPKEDGESGDYDITNGRLYKVSASGNGAPIAWYPVPGNRSSTNGALGNVGYSGYNWSSTVAISGSNAHYLNLNTQYLTTYYTTYRAYGLQVRCIQE</sequence>